<feature type="transmembrane region" description="Helical" evidence="5">
    <location>
        <begin position="136"/>
        <end position="157"/>
    </location>
</feature>
<evidence type="ECO:0000256" key="1">
    <source>
        <dbReference type="ARBA" id="ARBA00004141"/>
    </source>
</evidence>
<dbReference type="GO" id="GO:0015179">
    <property type="term" value="F:L-amino acid transmembrane transporter activity"/>
    <property type="evidence" value="ECO:0007669"/>
    <property type="project" value="TreeGrafter"/>
</dbReference>
<dbReference type="Pfam" id="PF01490">
    <property type="entry name" value="Aa_trans"/>
    <property type="match status" value="1"/>
</dbReference>
<evidence type="ECO:0000256" key="3">
    <source>
        <dbReference type="ARBA" id="ARBA00022989"/>
    </source>
</evidence>
<feature type="transmembrane region" description="Helical" evidence="5">
    <location>
        <begin position="35"/>
        <end position="55"/>
    </location>
</feature>
<keyword evidence="2 5" id="KW-0812">Transmembrane</keyword>
<dbReference type="GO" id="GO:0005774">
    <property type="term" value="C:vacuolar membrane"/>
    <property type="evidence" value="ECO:0007669"/>
    <property type="project" value="TreeGrafter"/>
</dbReference>
<gene>
    <name evidence="7" type="ORF">OTU49_017293</name>
</gene>
<feature type="transmembrane region" description="Helical" evidence="5">
    <location>
        <begin position="96"/>
        <end position="116"/>
    </location>
</feature>
<evidence type="ECO:0000256" key="4">
    <source>
        <dbReference type="ARBA" id="ARBA00023136"/>
    </source>
</evidence>
<feature type="transmembrane region" description="Helical" evidence="5">
    <location>
        <begin position="274"/>
        <end position="298"/>
    </location>
</feature>
<evidence type="ECO:0000256" key="2">
    <source>
        <dbReference type="ARBA" id="ARBA00022692"/>
    </source>
</evidence>
<dbReference type="PANTHER" id="PTHR22950:SF703">
    <property type="entry name" value="AMINO ACID TRANSPORTER TRANSMEMBRANE DOMAIN-CONTAINING PROTEIN"/>
    <property type="match status" value="1"/>
</dbReference>
<comment type="subcellular location">
    <subcellularLocation>
        <location evidence="1">Membrane</location>
        <topology evidence="1">Multi-pass membrane protein</topology>
    </subcellularLocation>
</comment>
<feature type="domain" description="Amino acid transporter transmembrane" evidence="6">
    <location>
        <begin position="31"/>
        <end position="336"/>
    </location>
</feature>
<organism evidence="7 8">
    <name type="scientific">Cherax quadricarinatus</name>
    <name type="common">Australian red claw crayfish</name>
    <dbReference type="NCBI Taxonomy" id="27406"/>
    <lineage>
        <taxon>Eukaryota</taxon>
        <taxon>Metazoa</taxon>
        <taxon>Ecdysozoa</taxon>
        <taxon>Arthropoda</taxon>
        <taxon>Crustacea</taxon>
        <taxon>Multicrustacea</taxon>
        <taxon>Malacostraca</taxon>
        <taxon>Eumalacostraca</taxon>
        <taxon>Eucarida</taxon>
        <taxon>Decapoda</taxon>
        <taxon>Pleocyemata</taxon>
        <taxon>Astacidea</taxon>
        <taxon>Parastacoidea</taxon>
        <taxon>Parastacidae</taxon>
        <taxon>Cherax</taxon>
    </lineage>
</organism>
<dbReference type="AlphaFoldDB" id="A0AAW0Y0B8"/>
<evidence type="ECO:0000259" key="6">
    <source>
        <dbReference type="Pfam" id="PF01490"/>
    </source>
</evidence>
<comment type="caution">
    <text evidence="7">The sequence shown here is derived from an EMBL/GenBank/DDBJ whole genome shotgun (WGS) entry which is preliminary data.</text>
</comment>
<name>A0AAW0Y0B8_CHEQU</name>
<keyword evidence="8" id="KW-1185">Reference proteome</keyword>
<evidence type="ECO:0000313" key="7">
    <source>
        <dbReference type="EMBL" id="KAK8746199.1"/>
    </source>
</evidence>
<keyword evidence="3 5" id="KW-1133">Transmembrane helix</keyword>
<proteinExistence type="predicted"/>
<feature type="transmembrane region" description="Helical" evidence="5">
    <location>
        <begin position="169"/>
        <end position="191"/>
    </location>
</feature>
<reference evidence="7 8" key="1">
    <citation type="journal article" date="2024" name="BMC Genomics">
        <title>Genome assembly of redclaw crayfish (Cherax quadricarinatus) provides insights into its immune adaptation and hypoxia tolerance.</title>
        <authorList>
            <person name="Liu Z."/>
            <person name="Zheng J."/>
            <person name="Li H."/>
            <person name="Fang K."/>
            <person name="Wang S."/>
            <person name="He J."/>
            <person name="Zhou D."/>
            <person name="Weng S."/>
            <person name="Chi M."/>
            <person name="Gu Z."/>
            <person name="He J."/>
            <person name="Li F."/>
            <person name="Wang M."/>
        </authorList>
    </citation>
    <scope>NUCLEOTIDE SEQUENCE [LARGE SCALE GENOMIC DNA]</scope>
    <source>
        <strain evidence="7">ZL_2023a</strain>
    </source>
</reference>
<dbReference type="InterPro" id="IPR013057">
    <property type="entry name" value="AA_transpt_TM"/>
</dbReference>
<evidence type="ECO:0000256" key="5">
    <source>
        <dbReference type="SAM" id="Phobius"/>
    </source>
</evidence>
<accession>A0AAW0Y0B8</accession>
<dbReference type="PANTHER" id="PTHR22950">
    <property type="entry name" value="AMINO ACID TRANSPORTER"/>
    <property type="match status" value="1"/>
</dbReference>
<protein>
    <recommendedName>
        <fullName evidence="6">Amino acid transporter transmembrane domain-containing protein</fullName>
    </recommendedName>
</protein>
<dbReference type="Proteomes" id="UP001445076">
    <property type="component" value="Unassembled WGS sequence"/>
</dbReference>
<feature type="transmembrane region" description="Helical" evidence="5">
    <location>
        <begin position="251"/>
        <end position="268"/>
    </location>
</feature>
<keyword evidence="4 5" id="KW-0472">Membrane</keyword>
<dbReference type="Gene3D" id="1.20.1740.10">
    <property type="entry name" value="Amino acid/polyamine transporter I"/>
    <property type="match status" value="1"/>
</dbReference>
<dbReference type="EMBL" id="JARKIK010000018">
    <property type="protein sequence ID" value="KAK8746199.1"/>
    <property type="molecule type" value="Genomic_DNA"/>
</dbReference>
<evidence type="ECO:0000313" key="8">
    <source>
        <dbReference type="Proteomes" id="UP001445076"/>
    </source>
</evidence>
<feature type="transmembrane region" description="Helical" evidence="5">
    <location>
        <begin position="67"/>
        <end position="89"/>
    </location>
</feature>
<feature type="transmembrane region" description="Helical" evidence="5">
    <location>
        <begin position="211"/>
        <end position="230"/>
    </location>
</feature>
<sequence>MVATKKKTEKSRLLPWWQPESTIAAPPSITTYGGYLVNVVQFVTLFGVSTVTILLSAELVASVLEPLVPTLTVCSWVIACGCVFVPLSWLGSPREFWHVSVLALVATLAAVVVVVVKVLVEPTTIQPEYPPPTFSSFFLGFGTIMFSYGGAVTFPTIQNDMSDRSKFPLAVVIAFATLLVLYVPVATLGYLEFGEAVNVNILLSVHGPAVTVVRVLMLINNVFTYTIVVNPLSQNMEEALALPHEFGWKRCIIRTTIVMCGVLVSLAVRNFGRVLNLIGSVTVPILTFVLPPIFYMRLCDSQENPRWRIRRVGILQRLLLWLVVVVGALSGLAATYSALQAILAPGELTDSCFTLF</sequence>
<feature type="transmembrane region" description="Helical" evidence="5">
    <location>
        <begin position="318"/>
        <end position="339"/>
    </location>
</feature>